<evidence type="ECO:0000256" key="10">
    <source>
        <dbReference type="ARBA" id="ARBA00023315"/>
    </source>
</evidence>
<dbReference type="EMBL" id="OV121137">
    <property type="protein sequence ID" value="CAH0558603.1"/>
    <property type="molecule type" value="Genomic_DNA"/>
</dbReference>
<feature type="transmembrane region" description="Helical" evidence="11">
    <location>
        <begin position="21"/>
        <end position="39"/>
    </location>
</feature>
<evidence type="ECO:0000256" key="6">
    <source>
        <dbReference type="ARBA" id="ARBA00022824"/>
    </source>
</evidence>
<dbReference type="CDD" id="cd07987">
    <property type="entry name" value="LPLAT_MGAT-like"/>
    <property type="match status" value="1"/>
</dbReference>
<dbReference type="InterPro" id="IPR007130">
    <property type="entry name" value="DAGAT"/>
</dbReference>
<evidence type="ECO:0000256" key="3">
    <source>
        <dbReference type="ARBA" id="ARBA00022516"/>
    </source>
</evidence>
<keyword evidence="3" id="KW-0444">Lipid biosynthesis</keyword>
<dbReference type="Pfam" id="PF03982">
    <property type="entry name" value="DAGAT"/>
    <property type="match status" value="1"/>
</dbReference>
<comment type="caution">
    <text evidence="11">Lacks conserved residue(s) required for the propagation of feature annotation.</text>
</comment>
<dbReference type="PANTHER" id="PTHR12317:SF79">
    <property type="entry name" value="ACYLTRANSFERASE"/>
    <property type="match status" value="1"/>
</dbReference>
<dbReference type="EC" id="2.3.1.-" evidence="11"/>
<evidence type="ECO:0000256" key="8">
    <source>
        <dbReference type="ARBA" id="ARBA00023098"/>
    </source>
</evidence>
<dbReference type="GO" id="GO:0004144">
    <property type="term" value="F:diacylglycerol O-acyltransferase activity"/>
    <property type="evidence" value="ECO:0007669"/>
    <property type="project" value="TreeGrafter"/>
</dbReference>
<evidence type="ECO:0000256" key="11">
    <source>
        <dbReference type="RuleBase" id="RU367023"/>
    </source>
</evidence>
<evidence type="ECO:0000256" key="7">
    <source>
        <dbReference type="ARBA" id="ARBA00022989"/>
    </source>
</evidence>
<organism evidence="12 13">
    <name type="scientific">Brassicogethes aeneus</name>
    <name type="common">Rape pollen beetle</name>
    <name type="synonym">Meligethes aeneus</name>
    <dbReference type="NCBI Taxonomy" id="1431903"/>
    <lineage>
        <taxon>Eukaryota</taxon>
        <taxon>Metazoa</taxon>
        <taxon>Ecdysozoa</taxon>
        <taxon>Arthropoda</taxon>
        <taxon>Hexapoda</taxon>
        <taxon>Insecta</taxon>
        <taxon>Pterygota</taxon>
        <taxon>Neoptera</taxon>
        <taxon>Endopterygota</taxon>
        <taxon>Coleoptera</taxon>
        <taxon>Polyphaga</taxon>
        <taxon>Cucujiformia</taxon>
        <taxon>Nitidulidae</taxon>
        <taxon>Meligethinae</taxon>
        <taxon>Brassicogethes</taxon>
    </lineage>
</organism>
<keyword evidence="5 11" id="KW-0812">Transmembrane</keyword>
<reference evidence="12" key="1">
    <citation type="submission" date="2021-12" db="EMBL/GenBank/DDBJ databases">
        <authorList>
            <person name="King R."/>
        </authorList>
    </citation>
    <scope>NUCLEOTIDE SEQUENCE</scope>
</reference>
<comment type="subcellular location">
    <subcellularLocation>
        <location evidence="1 11">Endoplasmic reticulum membrane</location>
        <topology evidence="1 11">Multi-pass membrane protein</topology>
    </subcellularLocation>
</comment>
<keyword evidence="8" id="KW-0443">Lipid metabolism</keyword>
<keyword evidence="9 11" id="KW-0472">Membrane</keyword>
<dbReference type="GO" id="GO:0005789">
    <property type="term" value="C:endoplasmic reticulum membrane"/>
    <property type="evidence" value="ECO:0007669"/>
    <property type="project" value="UniProtKB-SubCell"/>
</dbReference>
<evidence type="ECO:0000256" key="5">
    <source>
        <dbReference type="ARBA" id="ARBA00022692"/>
    </source>
</evidence>
<accession>A0A9P0BBL8</accession>
<dbReference type="OrthoDB" id="264532at2759"/>
<proteinExistence type="inferred from homology"/>
<dbReference type="PANTHER" id="PTHR12317">
    <property type="entry name" value="DIACYLGLYCEROL O-ACYLTRANSFERASE"/>
    <property type="match status" value="1"/>
</dbReference>
<keyword evidence="7 11" id="KW-1133">Transmembrane helix</keyword>
<evidence type="ECO:0000313" key="12">
    <source>
        <dbReference type="EMBL" id="CAH0558603.1"/>
    </source>
</evidence>
<dbReference type="SUPFAM" id="SSF69593">
    <property type="entry name" value="Glycerol-3-phosphate (1)-acyltransferase"/>
    <property type="match status" value="1"/>
</dbReference>
<dbReference type="AlphaFoldDB" id="A0A9P0BBL8"/>
<gene>
    <name evidence="12" type="ORF">MELIAE_LOCUS8898</name>
</gene>
<keyword evidence="6 11" id="KW-0256">Endoplasmic reticulum</keyword>
<evidence type="ECO:0000256" key="4">
    <source>
        <dbReference type="ARBA" id="ARBA00022679"/>
    </source>
</evidence>
<comment type="similarity">
    <text evidence="2 11">Belongs to the diacylglycerol acyltransferase family.</text>
</comment>
<evidence type="ECO:0000313" key="13">
    <source>
        <dbReference type="Proteomes" id="UP001154078"/>
    </source>
</evidence>
<keyword evidence="10" id="KW-0012">Acyltransferase</keyword>
<dbReference type="GO" id="GO:0019432">
    <property type="term" value="P:triglyceride biosynthetic process"/>
    <property type="evidence" value="ECO:0007669"/>
    <property type="project" value="TreeGrafter"/>
</dbReference>
<keyword evidence="4 11" id="KW-0808">Transferase</keyword>
<protein>
    <recommendedName>
        <fullName evidence="11">Acyltransferase</fullName>
        <ecNumber evidence="11">2.3.1.-</ecNumber>
    </recommendedName>
</protein>
<keyword evidence="13" id="KW-1185">Reference proteome</keyword>
<evidence type="ECO:0000256" key="9">
    <source>
        <dbReference type="ARBA" id="ARBA00023136"/>
    </source>
</evidence>
<sequence length="343" mass="39323">MNILGIQFAPLNVPMQRRLQTLAAAAWFIILAFGGFAGWGLTAYFILYTRLRWITLFYLGWMFFIDKDIEERGGRPSKYMKSLTWWKYLKEYFPFKLIKVEGVELDPRQNYLFCSFPHGMLSAGSFNAFVYDRSGFNEHFPHHQASVVTLAQHYKMPFYRDFGLSLGGISASYKSIDYVLKQPEGGRIAVLMVGGAAEAYYCKPGEYTFVLKKRKGFVKLAIRNGTPLVPVLNFGETDLFTQFSSSKGSWFHRLQEALRKYTGMAPIIPLGRGFFQYSFGLVPQRKPLTVVVGHPVNLQKNSNPTQKDIDDVHSQFIEALKALFDEQKKQHFKDPKNIKLSIV</sequence>
<dbReference type="Proteomes" id="UP001154078">
    <property type="component" value="Chromosome 6"/>
</dbReference>
<evidence type="ECO:0000256" key="1">
    <source>
        <dbReference type="ARBA" id="ARBA00004477"/>
    </source>
</evidence>
<name>A0A9P0BBL8_BRAAE</name>
<evidence type="ECO:0000256" key="2">
    <source>
        <dbReference type="ARBA" id="ARBA00005420"/>
    </source>
</evidence>